<keyword evidence="3" id="KW-1185">Reference proteome</keyword>
<gene>
    <name evidence="2" type="ORF">BDY21DRAFT_340512</name>
</gene>
<organism evidence="2 3">
    <name type="scientific">Lineolata rhizophorae</name>
    <dbReference type="NCBI Taxonomy" id="578093"/>
    <lineage>
        <taxon>Eukaryota</taxon>
        <taxon>Fungi</taxon>
        <taxon>Dikarya</taxon>
        <taxon>Ascomycota</taxon>
        <taxon>Pezizomycotina</taxon>
        <taxon>Dothideomycetes</taxon>
        <taxon>Dothideomycetes incertae sedis</taxon>
        <taxon>Lineolatales</taxon>
        <taxon>Lineolataceae</taxon>
        <taxon>Lineolata</taxon>
    </lineage>
</organism>
<feature type="region of interest" description="Disordered" evidence="1">
    <location>
        <begin position="152"/>
        <end position="172"/>
    </location>
</feature>
<protein>
    <submittedName>
        <fullName evidence="2">Uncharacterized protein</fullName>
    </submittedName>
</protein>
<reference evidence="2" key="1">
    <citation type="journal article" date="2020" name="Stud. Mycol.">
        <title>101 Dothideomycetes genomes: a test case for predicting lifestyles and emergence of pathogens.</title>
        <authorList>
            <person name="Haridas S."/>
            <person name="Albert R."/>
            <person name="Binder M."/>
            <person name="Bloem J."/>
            <person name="Labutti K."/>
            <person name="Salamov A."/>
            <person name="Andreopoulos B."/>
            <person name="Baker S."/>
            <person name="Barry K."/>
            <person name="Bills G."/>
            <person name="Bluhm B."/>
            <person name="Cannon C."/>
            <person name="Castanera R."/>
            <person name="Culley D."/>
            <person name="Daum C."/>
            <person name="Ezra D."/>
            <person name="Gonzalez J."/>
            <person name="Henrissat B."/>
            <person name="Kuo A."/>
            <person name="Liang C."/>
            <person name="Lipzen A."/>
            <person name="Lutzoni F."/>
            <person name="Magnuson J."/>
            <person name="Mondo S."/>
            <person name="Nolan M."/>
            <person name="Ohm R."/>
            <person name="Pangilinan J."/>
            <person name="Park H.-J."/>
            <person name="Ramirez L."/>
            <person name="Alfaro M."/>
            <person name="Sun H."/>
            <person name="Tritt A."/>
            <person name="Yoshinaga Y."/>
            <person name="Zwiers L.-H."/>
            <person name="Turgeon B."/>
            <person name="Goodwin S."/>
            <person name="Spatafora J."/>
            <person name="Crous P."/>
            <person name="Grigoriev I."/>
        </authorList>
    </citation>
    <scope>NUCLEOTIDE SEQUENCE</scope>
    <source>
        <strain evidence="2">ATCC 16933</strain>
    </source>
</reference>
<evidence type="ECO:0000313" key="2">
    <source>
        <dbReference type="EMBL" id="KAF2458534.1"/>
    </source>
</evidence>
<accession>A0A6A6P402</accession>
<dbReference type="EMBL" id="MU001677">
    <property type="protein sequence ID" value="KAF2458534.1"/>
    <property type="molecule type" value="Genomic_DNA"/>
</dbReference>
<feature type="region of interest" description="Disordered" evidence="1">
    <location>
        <begin position="1"/>
        <end position="50"/>
    </location>
</feature>
<dbReference type="AlphaFoldDB" id="A0A6A6P402"/>
<dbReference type="Proteomes" id="UP000799766">
    <property type="component" value="Unassembled WGS sequence"/>
</dbReference>
<name>A0A6A6P402_9PEZI</name>
<evidence type="ECO:0000313" key="3">
    <source>
        <dbReference type="Proteomes" id="UP000799766"/>
    </source>
</evidence>
<proteinExistence type="predicted"/>
<evidence type="ECO:0000256" key="1">
    <source>
        <dbReference type="SAM" id="MobiDB-lite"/>
    </source>
</evidence>
<sequence length="217" mass="23923">MRAPATQPPGERRPAPDTCPARQPSPRGIPASSATPTYQERLGPIDPRSLPARLSRTCLRLAHTVPSLLPARCALQRRGGGGGVSAGRVMRTLLKLTRRRRRRRRRLRSRAILHTTYVVGTKHRLPTARKSQAKPQRIPTFLARRAGLRNTSTNAAGFDGKMDPGGGGRAELRRRGEGERLIARDSMPPSRKWATDCHSLPGAWELCRAKRAPLAYG</sequence>